<protein>
    <submittedName>
        <fullName evidence="1">Uncharacterized protein</fullName>
    </submittedName>
</protein>
<reference evidence="1 2" key="1">
    <citation type="journal article" date="2013" name="Nat. Genet.">
        <title>The high-quality draft genome of peach (Prunus persica) identifies unique patterns of genetic diversity, domestication and genome evolution.</title>
        <authorList>
            <consortium name="International Peach Genome Initiative"/>
            <person name="Verde I."/>
            <person name="Abbott A.G."/>
            <person name="Scalabrin S."/>
            <person name="Jung S."/>
            <person name="Shu S."/>
            <person name="Marroni F."/>
            <person name="Zhebentyayeva T."/>
            <person name="Dettori M.T."/>
            <person name="Grimwood J."/>
            <person name="Cattonaro F."/>
            <person name="Zuccolo A."/>
            <person name="Rossini L."/>
            <person name="Jenkins J."/>
            <person name="Vendramin E."/>
            <person name="Meisel L.A."/>
            <person name="Decroocq V."/>
            <person name="Sosinski B."/>
            <person name="Prochnik S."/>
            <person name="Mitros T."/>
            <person name="Policriti A."/>
            <person name="Cipriani G."/>
            <person name="Dondini L."/>
            <person name="Ficklin S."/>
            <person name="Goodstein D.M."/>
            <person name="Xuan P."/>
            <person name="Del Fabbro C."/>
            <person name="Aramini V."/>
            <person name="Copetti D."/>
            <person name="Gonzalez S."/>
            <person name="Horner D.S."/>
            <person name="Falchi R."/>
            <person name="Lucas S."/>
            <person name="Mica E."/>
            <person name="Maldonado J."/>
            <person name="Lazzari B."/>
            <person name="Bielenberg D."/>
            <person name="Pirona R."/>
            <person name="Miculan M."/>
            <person name="Barakat A."/>
            <person name="Testolin R."/>
            <person name="Stella A."/>
            <person name="Tartarini S."/>
            <person name="Tonutti P."/>
            <person name="Arus P."/>
            <person name="Orellana A."/>
            <person name="Wells C."/>
            <person name="Main D."/>
            <person name="Vizzotto G."/>
            <person name="Silva H."/>
            <person name="Salamini F."/>
            <person name="Schmutz J."/>
            <person name="Morgante M."/>
            <person name="Rokhsar D.S."/>
        </authorList>
    </citation>
    <scope>NUCLEOTIDE SEQUENCE [LARGE SCALE GENOMIC DNA]</scope>
    <source>
        <strain evidence="2">cv. Nemared</strain>
    </source>
</reference>
<dbReference type="AlphaFoldDB" id="A0A251PRP2"/>
<organism evidence="1 2">
    <name type="scientific">Prunus persica</name>
    <name type="common">Peach</name>
    <name type="synonym">Amygdalus persica</name>
    <dbReference type="NCBI Taxonomy" id="3760"/>
    <lineage>
        <taxon>Eukaryota</taxon>
        <taxon>Viridiplantae</taxon>
        <taxon>Streptophyta</taxon>
        <taxon>Embryophyta</taxon>
        <taxon>Tracheophyta</taxon>
        <taxon>Spermatophyta</taxon>
        <taxon>Magnoliopsida</taxon>
        <taxon>eudicotyledons</taxon>
        <taxon>Gunneridae</taxon>
        <taxon>Pentapetalae</taxon>
        <taxon>rosids</taxon>
        <taxon>fabids</taxon>
        <taxon>Rosales</taxon>
        <taxon>Rosaceae</taxon>
        <taxon>Amygdaloideae</taxon>
        <taxon>Amygdaleae</taxon>
        <taxon>Prunus</taxon>
    </lineage>
</organism>
<proteinExistence type="predicted"/>
<accession>A0A251PRP2</accession>
<name>A0A251PRP2_PRUPE</name>
<sequence>MNISASFTKFSECMANVGRLNKSGQKKLTIYKMQDGCISRGNENHSSLTIAGMLSSMPISGNRLKDTNPPPL</sequence>
<evidence type="ECO:0000313" key="1">
    <source>
        <dbReference type="EMBL" id="ONI14228.1"/>
    </source>
</evidence>
<keyword evidence="2" id="KW-1185">Reference proteome</keyword>
<gene>
    <name evidence="1" type="ORF">PRUPE_4G269800</name>
</gene>
<dbReference type="EMBL" id="CM007654">
    <property type="protein sequence ID" value="ONI14228.1"/>
    <property type="molecule type" value="Genomic_DNA"/>
</dbReference>
<dbReference type="Gramene" id="ONI14228">
    <property type="protein sequence ID" value="ONI14228"/>
    <property type="gene ID" value="PRUPE_4G269800"/>
</dbReference>
<dbReference type="Proteomes" id="UP000006882">
    <property type="component" value="Chromosome G4"/>
</dbReference>
<evidence type="ECO:0000313" key="2">
    <source>
        <dbReference type="Proteomes" id="UP000006882"/>
    </source>
</evidence>